<keyword evidence="1" id="KW-0812">Transmembrane</keyword>
<dbReference type="RefSeq" id="WP_145228618.1">
    <property type="nucleotide sequence ID" value="NZ_CP036343.1"/>
</dbReference>
<gene>
    <name evidence="2" type="ORF">Pan161_33420</name>
</gene>
<feature type="transmembrane region" description="Helical" evidence="1">
    <location>
        <begin position="206"/>
        <end position="223"/>
    </location>
</feature>
<keyword evidence="3" id="KW-1185">Reference proteome</keyword>
<protein>
    <recommendedName>
        <fullName evidence="4">Glycosyltransferase RgtA/B/C/D-like domain-containing protein</fullName>
    </recommendedName>
</protein>
<feature type="transmembrane region" description="Helical" evidence="1">
    <location>
        <begin position="438"/>
        <end position="456"/>
    </location>
</feature>
<feature type="transmembrane region" description="Helical" evidence="1">
    <location>
        <begin position="229"/>
        <end position="246"/>
    </location>
</feature>
<dbReference type="EMBL" id="CP036343">
    <property type="protein sequence ID" value="QDT91680.1"/>
    <property type="molecule type" value="Genomic_DNA"/>
</dbReference>
<organism evidence="2 3">
    <name type="scientific">Gimesia algae</name>
    <dbReference type="NCBI Taxonomy" id="2527971"/>
    <lineage>
        <taxon>Bacteria</taxon>
        <taxon>Pseudomonadati</taxon>
        <taxon>Planctomycetota</taxon>
        <taxon>Planctomycetia</taxon>
        <taxon>Planctomycetales</taxon>
        <taxon>Planctomycetaceae</taxon>
        <taxon>Gimesia</taxon>
    </lineage>
</organism>
<evidence type="ECO:0000256" key="1">
    <source>
        <dbReference type="SAM" id="Phobius"/>
    </source>
</evidence>
<feature type="transmembrane region" description="Helical" evidence="1">
    <location>
        <begin position="382"/>
        <end position="400"/>
    </location>
</feature>
<reference evidence="2 3" key="1">
    <citation type="submission" date="2019-02" db="EMBL/GenBank/DDBJ databases">
        <title>Deep-cultivation of Planctomycetes and their phenomic and genomic characterization uncovers novel biology.</title>
        <authorList>
            <person name="Wiegand S."/>
            <person name="Jogler M."/>
            <person name="Boedeker C."/>
            <person name="Pinto D."/>
            <person name="Vollmers J."/>
            <person name="Rivas-Marin E."/>
            <person name="Kohn T."/>
            <person name="Peeters S.H."/>
            <person name="Heuer A."/>
            <person name="Rast P."/>
            <person name="Oberbeckmann S."/>
            <person name="Bunk B."/>
            <person name="Jeske O."/>
            <person name="Meyerdierks A."/>
            <person name="Storesund J.E."/>
            <person name="Kallscheuer N."/>
            <person name="Luecker S."/>
            <person name="Lage O.M."/>
            <person name="Pohl T."/>
            <person name="Merkel B.J."/>
            <person name="Hornburger P."/>
            <person name="Mueller R.-W."/>
            <person name="Bruemmer F."/>
            <person name="Labrenz M."/>
            <person name="Spormann A.M."/>
            <person name="Op den Camp H."/>
            <person name="Overmann J."/>
            <person name="Amann R."/>
            <person name="Jetten M.S.M."/>
            <person name="Mascher T."/>
            <person name="Medema M.H."/>
            <person name="Devos D.P."/>
            <person name="Kaster A.-K."/>
            <person name="Ovreas L."/>
            <person name="Rohde M."/>
            <person name="Galperin M.Y."/>
            <person name="Jogler C."/>
        </authorList>
    </citation>
    <scope>NUCLEOTIDE SEQUENCE [LARGE SCALE GENOMIC DNA]</scope>
    <source>
        <strain evidence="2 3">Pan161</strain>
    </source>
</reference>
<evidence type="ECO:0008006" key="4">
    <source>
        <dbReference type="Google" id="ProtNLM"/>
    </source>
</evidence>
<accession>A0A517VF86</accession>
<feature type="transmembrane region" description="Helical" evidence="1">
    <location>
        <begin position="406"/>
        <end position="426"/>
    </location>
</feature>
<feature type="transmembrane region" description="Helical" evidence="1">
    <location>
        <begin position="132"/>
        <end position="153"/>
    </location>
</feature>
<feature type="transmembrane region" description="Helical" evidence="1">
    <location>
        <begin position="6"/>
        <end position="24"/>
    </location>
</feature>
<dbReference type="OrthoDB" id="269527at2"/>
<keyword evidence="1" id="KW-1133">Transmembrane helix</keyword>
<dbReference type="AlphaFoldDB" id="A0A517VF86"/>
<evidence type="ECO:0000313" key="2">
    <source>
        <dbReference type="EMBL" id="QDT91680.1"/>
    </source>
</evidence>
<dbReference type="KEGG" id="gax:Pan161_33420"/>
<feature type="transmembrane region" description="Helical" evidence="1">
    <location>
        <begin position="160"/>
        <end position="176"/>
    </location>
</feature>
<name>A0A517VF86_9PLAN</name>
<proteinExistence type="predicted"/>
<feature type="transmembrane region" description="Helical" evidence="1">
    <location>
        <begin position="45"/>
        <end position="64"/>
    </location>
</feature>
<feature type="transmembrane region" description="Helical" evidence="1">
    <location>
        <begin position="355"/>
        <end position="375"/>
    </location>
</feature>
<keyword evidence="1" id="KW-0472">Membrane</keyword>
<feature type="transmembrane region" description="Helical" evidence="1">
    <location>
        <begin position="258"/>
        <end position="279"/>
    </location>
</feature>
<dbReference type="Proteomes" id="UP000316855">
    <property type="component" value="Chromosome"/>
</dbReference>
<feature type="transmembrane region" description="Helical" evidence="1">
    <location>
        <begin position="182"/>
        <end position="199"/>
    </location>
</feature>
<evidence type="ECO:0000313" key="3">
    <source>
        <dbReference type="Proteomes" id="UP000316855"/>
    </source>
</evidence>
<sequence>MNIHFPLIIIVCSILIAVFCKRLTTRFVKTFWFLLRKLSHSVVGGVLLFAGLTFLMELFLGLYIHSPYPIIHDEYAYLLSADTFASGRLTNPTHPLWEHFESFHIIQQPSYQSKYPPAQGAFLAVGQVLFDLPIVGSWIALAAANGAIFWMLCGWVPRRWAVYGGFLATLNSSFLITWGQCYWGGQVALLGGALLFGAYPRLKKKPRVNTSVILALGLAILANSRPYEGLLAALPIAIALLCWLFGKQKPGWSVAVSRIIAPMFVILFFTFLWMGYYNYRVTGNPLTFPYKVWVDQYYSKTFDSLIFSVNKETSGQQPVRTIYSYDLDDNQPEPKFALQSKPFQVKLWVKLWRFILYYSGSYAVVLICFFGICAFFRNRENLFVLLISLLVITATVSQGTRGHPHYIAPIGCLLILLQIECLRYVYQWKRNLRLVGQLLPITVLILSTLTTIMSFADYRKPASGSSRYSWALVRQQISKKLDSVEGKHLILVKYNRDHIHHDEWVYNEADIDNSKVVWARILEPKKNTDLISYFKDRSIWLIEADNPKIRLIPFRRKQK</sequence>